<gene>
    <name evidence="9" type="primary">20352503</name>
    <name evidence="8" type="ORF">GGTG_12045</name>
</gene>
<evidence type="ECO:0000256" key="6">
    <source>
        <dbReference type="SAM" id="SignalP"/>
    </source>
</evidence>
<dbReference type="EMBL" id="GL385401">
    <property type="protein sequence ID" value="EJT71024.1"/>
    <property type="molecule type" value="Genomic_DNA"/>
</dbReference>
<reference evidence="10" key="1">
    <citation type="submission" date="2010-07" db="EMBL/GenBank/DDBJ databases">
        <title>The genome sequence of Gaeumannomyces graminis var. tritici strain R3-111a-1.</title>
        <authorList>
            <consortium name="The Broad Institute Genome Sequencing Platform"/>
            <person name="Ma L.-J."/>
            <person name="Dead R."/>
            <person name="Young S."/>
            <person name="Zeng Q."/>
            <person name="Koehrsen M."/>
            <person name="Alvarado L."/>
            <person name="Berlin A."/>
            <person name="Chapman S.B."/>
            <person name="Chen Z."/>
            <person name="Freedman E."/>
            <person name="Gellesch M."/>
            <person name="Goldberg J."/>
            <person name="Griggs A."/>
            <person name="Gujja S."/>
            <person name="Heilman E.R."/>
            <person name="Heiman D."/>
            <person name="Hepburn T."/>
            <person name="Howarth C."/>
            <person name="Jen D."/>
            <person name="Larson L."/>
            <person name="Mehta T."/>
            <person name="Neiman D."/>
            <person name="Pearson M."/>
            <person name="Roberts A."/>
            <person name="Saif S."/>
            <person name="Shea T."/>
            <person name="Shenoy N."/>
            <person name="Sisk P."/>
            <person name="Stolte C."/>
            <person name="Sykes S."/>
            <person name="Walk T."/>
            <person name="White J."/>
            <person name="Yandava C."/>
            <person name="Haas B."/>
            <person name="Nusbaum C."/>
            <person name="Birren B."/>
        </authorList>
    </citation>
    <scope>NUCLEOTIDE SEQUENCE [LARGE SCALE GENOMIC DNA]</scope>
    <source>
        <strain evidence="10">R3-111a-1</strain>
    </source>
</reference>
<keyword evidence="2 6" id="KW-0732">Signal</keyword>
<dbReference type="VEuPathDB" id="FungiDB:GGTG_12045"/>
<keyword evidence="1" id="KW-0147">Chitin-binding</keyword>
<dbReference type="CDD" id="cd00118">
    <property type="entry name" value="LysM"/>
    <property type="match status" value="1"/>
</dbReference>
<feature type="signal peptide" evidence="6">
    <location>
        <begin position="1"/>
        <end position="23"/>
    </location>
</feature>
<feature type="domain" description="LysM" evidence="7">
    <location>
        <begin position="360"/>
        <end position="406"/>
    </location>
</feature>
<dbReference type="SMART" id="SM00257">
    <property type="entry name" value="LysM"/>
    <property type="match status" value="4"/>
</dbReference>
<reference evidence="8" key="3">
    <citation type="submission" date="2010-09" db="EMBL/GenBank/DDBJ databases">
        <title>Annotation of Gaeumannomyces graminis var. tritici R3-111a-1.</title>
        <authorList>
            <consortium name="The Broad Institute Genome Sequencing Platform"/>
            <person name="Ma L.-J."/>
            <person name="Dead R."/>
            <person name="Young S.K."/>
            <person name="Zeng Q."/>
            <person name="Gargeya S."/>
            <person name="Fitzgerald M."/>
            <person name="Haas B."/>
            <person name="Abouelleil A."/>
            <person name="Alvarado L."/>
            <person name="Arachchi H.M."/>
            <person name="Berlin A."/>
            <person name="Brown A."/>
            <person name="Chapman S.B."/>
            <person name="Chen Z."/>
            <person name="Dunbar C."/>
            <person name="Freedman E."/>
            <person name="Gearin G."/>
            <person name="Gellesch M."/>
            <person name="Goldberg J."/>
            <person name="Griggs A."/>
            <person name="Gujja S."/>
            <person name="Heiman D."/>
            <person name="Howarth C."/>
            <person name="Larson L."/>
            <person name="Lui A."/>
            <person name="MacDonald P.J.P."/>
            <person name="Mehta T."/>
            <person name="Montmayeur A."/>
            <person name="Murphy C."/>
            <person name="Neiman D."/>
            <person name="Pearson M."/>
            <person name="Priest M."/>
            <person name="Roberts A."/>
            <person name="Saif S."/>
            <person name="Shea T."/>
            <person name="Shenoy N."/>
            <person name="Sisk P."/>
            <person name="Stolte C."/>
            <person name="Sykes S."/>
            <person name="Yandava C."/>
            <person name="Wortman J."/>
            <person name="Nusbaum C."/>
            <person name="Birren B."/>
        </authorList>
    </citation>
    <scope>NUCLEOTIDE SEQUENCE</scope>
    <source>
        <strain evidence="8">R3-111a-1</strain>
    </source>
</reference>
<feature type="compositionally biased region" description="Low complexity" evidence="5">
    <location>
        <begin position="149"/>
        <end position="171"/>
    </location>
</feature>
<dbReference type="Gene3D" id="3.10.350.10">
    <property type="entry name" value="LysM domain"/>
    <property type="match status" value="6"/>
</dbReference>
<reference evidence="9" key="4">
    <citation type="journal article" date="2015" name="G3 (Bethesda)">
        <title>Genome sequences of three phytopathogenic species of the Magnaporthaceae family of fungi.</title>
        <authorList>
            <person name="Okagaki L.H."/>
            <person name="Nunes C.C."/>
            <person name="Sailsbery J."/>
            <person name="Clay B."/>
            <person name="Brown D."/>
            <person name="John T."/>
            <person name="Oh Y."/>
            <person name="Young N."/>
            <person name="Fitzgerald M."/>
            <person name="Haas B.J."/>
            <person name="Zeng Q."/>
            <person name="Young S."/>
            <person name="Adiconis X."/>
            <person name="Fan L."/>
            <person name="Levin J.Z."/>
            <person name="Mitchell T.K."/>
            <person name="Okubara P.A."/>
            <person name="Farman M.L."/>
            <person name="Kohn L.M."/>
            <person name="Birren B."/>
            <person name="Ma L.-J."/>
            <person name="Dean R.A."/>
        </authorList>
    </citation>
    <scope>NUCLEOTIDE SEQUENCE</scope>
    <source>
        <strain evidence="9">R3-111a-1</strain>
    </source>
</reference>
<dbReference type="AlphaFoldDB" id="J3PEW6"/>
<dbReference type="PANTHER" id="PTHR34997">
    <property type="entry name" value="AM15"/>
    <property type="match status" value="1"/>
</dbReference>
<dbReference type="STRING" id="644352.J3PEW6"/>
<dbReference type="RefSeq" id="XP_009228202.1">
    <property type="nucleotide sequence ID" value="XM_009229938.1"/>
</dbReference>
<dbReference type="Pfam" id="PF01476">
    <property type="entry name" value="LysM"/>
    <property type="match status" value="3"/>
</dbReference>
<evidence type="ECO:0000256" key="3">
    <source>
        <dbReference type="ARBA" id="ARBA00023026"/>
    </source>
</evidence>
<dbReference type="InterPro" id="IPR018392">
    <property type="entry name" value="LysM"/>
</dbReference>
<evidence type="ECO:0000256" key="2">
    <source>
        <dbReference type="ARBA" id="ARBA00022729"/>
    </source>
</evidence>
<keyword evidence="10" id="KW-1185">Reference proteome</keyword>
<dbReference type="OrthoDB" id="2281372at2759"/>
<feature type="region of interest" description="Disordered" evidence="5">
    <location>
        <begin position="148"/>
        <end position="181"/>
    </location>
</feature>
<sequence length="568" mass="59194">MKQPTLPALAIAALSLGATLGLAAPPQHVRRNETAPAPVRTQPAVTTAVPTTVPTPAQRKPLGRPGGPDTVSIMGDEPKMPHDPATNPSCTWWYDNDGGLSCFDIMDIFGITGGQFAYWNPSVSTACDGMKVGSSYCVEGPAVPPGWTPPATTAAATTTTTSGRPTTTKPPGNGGIETPSPVQEGMVGNCNKFYFVPSGQSCGEVLSKNGLTIAQLFAWNSAVKSDCTGMWAEVYVCVGVVGGSPVTTPGPTTTKPGNSITTPTPTQPGMVNNCNKFFFVNSGESCSNVLSKNGVTIAQLFAWNSGVNSDCSGMWGNVYVCVGILGQQPPTTTTTTTKPPGNGIATPTPTQPGMVNNCNKFFLVNSGESCSNVLSKNGITIAQLFAWNSGVKSDCSGMWGNVYVCVGIIGQQPPTTTKPPGNGIATPTPTQPGMVNNCDKFYFVPTGEACSSVLSKNGISLTQFSAWNSGVKSDCSGMWGNVYQCVSIVGHEPPTGTNPGNGVSTPTPFQTGMVTNCKKFHKVAENQNCDTISKQYGISIANFIKWNPAAKSDCTGLWKDTYACVGLL</sequence>
<dbReference type="InterPro" id="IPR036779">
    <property type="entry name" value="LysM_dom_sf"/>
</dbReference>
<feature type="domain" description="LysM" evidence="7">
    <location>
        <begin position="440"/>
        <end position="486"/>
    </location>
</feature>
<evidence type="ECO:0000259" key="7">
    <source>
        <dbReference type="PROSITE" id="PS51782"/>
    </source>
</evidence>
<reference evidence="8" key="2">
    <citation type="submission" date="2010-07" db="EMBL/GenBank/DDBJ databases">
        <authorList>
            <consortium name="The Broad Institute Genome Sequencing Platform"/>
            <consortium name="Broad Institute Genome Sequencing Center for Infectious Disease"/>
            <person name="Ma L.-J."/>
            <person name="Dead R."/>
            <person name="Young S."/>
            <person name="Zeng Q."/>
            <person name="Koehrsen M."/>
            <person name="Alvarado L."/>
            <person name="Berlin A."/>
            <person name="Chapman S.B."/>
            <person name="Chen Z."/>
            <person name="Freedman E."/>
            <person name="Gellesch M."/>
            <person name="Goldberg J."/>
            <person name="Griggs A."/>
            <person name="Gujja S."/>
            <person name="Heilman E.R."/>
            <person name="Heiman D."/>
            <person name="Hepburn T."/>
            <person name="Howarth C."/>
            <person name="Jen D."/>
            <person name="Larson L."/>
            <person name="Mehta T."/>
            <person name="Neiman D."/>
            <person name="Pearson M."/>
            <person name="Roberts A."/>
            <person name="Saif S."/>
            <person name="Shea T."/>
            <person name="Shenoy N."/>
            <person name="Sisk P."/>
            <person name="Stolte C."/>
            <person name="Sykes S."/>
            <person name="Walk T."/>
            <person name="White J."/>
            <person name="Yandava C."/>
            <person name="Haas B."/>
            <person name="Nusbaum C."/>
            <person name="Birren B."/>
        </authorList>
    </citation>
    <scope>NUCLEOTIDE SEQUENCE</scope>
    <source>
        <strain evidence="8">R3-111a-1</strain>
    </source>
</reference>
<evidence type="ECO:0000313" key="8">
    <source>
        <dbReference type="EMBL" id="EJT71024.1"/>
    </source>
</evidence>
<dbReference type="GO" id="GO:0008061">
    <property type="term" value="F:chitin binding"/>
    <property type="evidence" value="ECO:0007669"/>
    <property type="project" value="UniProtKB-KW"/>
</dbReference>
<dbReference type="Proteomes" id="UP000006039">
    <property type="component" value="Unassembled WGS sequence"/>
</dbReference>
<feature type="domain" description="LysM" evidence="7">
    <location>
        <begin position="519"/>
        <end position="565"/>
    </location>
</feature>
<name>J3PEW6_GAET3</name>
<feature type="domain" description="LysM" evidence="7">
    <location>
        <begin position="192"/>
        <end position="238"/>
    </location>
</feature>
<dbReference type="eggNOG" id="KOG2806">
    <property type="taxonomic scope" value="Eukaryota"/>
</dbReference>
<evidence type="ECO:0000256" key="1">
    <source>
        <dbReference type="ARBA" id="ARBA00022669"/>
    </source>
</evidence>
<dbReference type="InterPro" id="IPR052210">
    <property type="entry name" value="LysM1-like"/>
</dbReference>
<reference evidence="9" key="5">
    <citation type="submission" date="2018-04" db="UniProtKB">
        <authorList>
            <consortium name="EnsemblFungi"/>
        </authorList>
    </citation>
    <scope>IDENTIFICATION</scope>
    <source>
        <strain evidence="9">R3-111a-1</strain>
    </source>
</reference>
<dbReference type="SUPFAM" id="SSF54106">
    <property type="entry name" value="LysM domain"/>
    <property type="match status" value="4"/>
</dbReference>
<comment type="similarity">
    <text evidence="4">Belongs to the secreted LysM effector family.</text>
</comment>
<dbReference type="EnsemblFungi" id="EJT71024">
    <property type="protein sequence ID" value="EJT71024"/>
    <property type="gene ID" value="GGTG_12045"/>
</dbReference>
<dbReference type="GeneID" id="20352503"/>
<dbReference type="HOGENOM" id="CLU_010591_8_1_1"/>
<keyword evidence="3" id="KW-0843">Virulence</keyword>
<organism evidence="8">
    <name type="scientific">Gaeumannomyces tritici (strain R3-111a-1)</name>
    <name type="common">Wheat and barley take-all root rot fungus</name>
    <name type="synonym">Gaeumannomyces graminis var. tritici</name>
    <dbReference type="NCBI Taxonomy" id="644352"/>
    <lineage>
        <taxon>Eukaryota</taxon>
        <taxon>Fungi</taxon>
        <taxon>Dikarya</taxon>
        <taxon>Ascomycota</taxon>
        <taxon>Pezizomycotina</taxon>
        <taxon>Sordariomycetes</taxon>
        <taxon>Sordariomycetidae</taxon>
        <taxon>Magnaporthales</taxon>
        <taxon>Magnaporthaceae</taxon>
        <taxon>Gaeumannomyces</taxon>
    </lineage>
</organism>
<evidence type="ECO:0000256" key="4">
    <source>
        <dbReference type="ARBA" id="ARBA00044955"/>
    </source>
</evidence>
<evidence type="ECO:0000256" key="5">
    <source>
        <dbReference type="SAM" id="MobiDB-lite"/>
    </source>
</evidence>
<protein>
    <recommendedName>
        <fullName evidence="7">LysM domain-containing protein</fullName>
    </recommendedName>
</protein>
<feature type="chain" id="PRO_5015095319" description="LysM domain-containing protein" evidence="6">
    <location>
        <begin position="24"/>
        <end position="568"/>
    </location>
</feature>
<evidence type="ECO:0000313" key="10">
    <source>
        <dbReference type="Proteomes" id="UP000006039"/>
    </source>
</evidence>
<feature type="domain" description="LysM" evidence="7">
    <location>
        <begin position="276"/>
        <end position="322"/>
    </location>
</feature>
<evidence type="ECO:0000313" key="9">
    <source>
        <dbReference type="EnsemblFungi" id="EJT71024"/>
    </source>
</evidence>
<accession>J3PEW6</accession>
<proteinExistence type="inferred from homology"/>
<dbReference type="PROSITE" id="PS51782">
    <property type="entry name" value="LYSM"/>
    <property type="match status" value="5"/>
</dbReference>
<dbReference type="PANTHER" id="PTHR34997:SF2">
    <property type="entry name" value="LYSM DOMAIN-CONTAINING PROTEIN-RELATED"/>
    <property type="match status" value="1"/>
</dbReference>